<dbReference type="GO" id="GO:0006508">
    <property type="term" value="P:proteolysis"/>
    <property type="evidence" value="ECO:0007669"/>
    <property type="project" value="UniProtKB-KW"/>
</dbReference>
<sequence length="637" mass="65733">MTEGDQPRPDGARGAPDDAADGLSERLGRTVRIARWELSRSTGTVDRETVLVVLAVLAVVGVVGLSTAEDGLGLDDEIYVVGVDSDDPYHDVALESNQFRSIPLEEVHVEDGDGNVDLVILPGGQIETVGDHGGAAYDAFRDAVAAYTERQMAAEPDEGAAFPVLVTLDYEDRSFGGVTGQEVDGTADVADDDLTADETVRDDGADAGAENDTGEDDLAAGDLEPSLEADDGRLAVPDVGSAGEAQTAPGTPGSLAPPFPFQSLVLAFLLIVPMNLVIQAYGSTIMDERIGRRGELLLVSPASPLEIVAGKTLPYLLGLLAIVVGIVYAIGGGILAVAGALPIGLAFLAATFTGAMFARSFKELTFVTVTISVVLTTYVFVPAIFSDVTPIALISPLTLVVLDLQGESVALAEYLFSTGPFYLGSLVCALLGLGIYREEDMFDQKPVPGKALDAIVSQIDAISSRSHPYATPAVLSALFVPFVFGAQLLVVALLFAVPASIAVPITFLLAAAVEEVAKSVHIYAGYARSRFEATIGTGIVLGVVSGIGFFVAEKVTHAVQLVGLPDLSVGVAAFGPALSSDPLVLVAILLAPLVLHVVTAAIAAVGATRGRSTYVAAVGLATLVHAGYNVGVIGLVA</sequence>
<gene>
    <name evidence="3" type="ORF">B1756_02875</name>
</gene>
<dbReference type="AlphaFoldDB" id="A0A2Z2HRU2"/>
<feature type="compositionally biased region" description="Basic and acidic residues" evidence="1">
    <location>
        <begin position="1"/>
        <end position="11"/>
    </location>
</feature>
<keyword evidence="2" id="KW-0812">Transmembrane</keyword>
<evidence type="ECO:0000313" key="3">
    <source>
        <dbReference type="EMBL" id="ARS88805.1"/>
    </source>
</evidence>
<feature type="transmembrane region" description="Helical" evidence="2">
    <location>
        <begin position="614"/>
        <end position="636"/>
    </location>
</feature>
<feature type="region of interest" description="Disordered" evidence="1">
    <location>
        <begin position="1"/>
        <end position="22"/>
    </location>
</feature>
<feature type="compositionally biased region" description="Acidic residues" evidence="1">
    <location>
        <begin position="212"/>
        <end position="229"/>
    </location>
</feature>
<feature type="transmembrane region" description="Helical" evidence="2">
    <location>
        <begin position="414"/>
        <end position="436"/>
    </location>
</feature>
<dbReference type="RefSeq" id="WP_086887189.1">
    <property type="nucleotide sequence ID" value="NZ_CP019893.1"/>
</dbReference>
<feature type="transmembrane region" description="Helical" evidence="2">
    <location>
        <begin position="313"/>
        <end position="331"/>
    </location>
</feature>
<feature type="transmembrane region" description="Helical" evidence="2">
    <location>
        <begin position="583"/>
        <end position="607"/>
    </location>
</feature>
<dbReference type="EMBL" id="CP019893">
    <property type="protein sequence ID" value="ARS88805.1"/>
    <property type="molecule type" value="Genomic_DNA"/>
</dbReference>
<name>A0A2Z2HRU2_9EURY</name>
<organism evidence="3 4">
    <name type="scientific">Natrarchaeobaculum aegyptiacum</name>
    <dbReference type="NCBI Taxonomy" id="745377"/>
    <lineage>
        <taxon>Archaea</taxon>
        <taxon>Methanobacteriati</taxon>
        <taxon>Methanobacteriota</taxon>
        <taxon>Stenosarchaea group</taxon>
        <taxon>Halobacteria</taxon>
        <taxon>Halobacteriales</taxon>
        <taxon>Natrialbaceae</taxon>
        <taxon>Natrarchaeobaculum</taxon>
    </lineage>
</organism>
<keyword evidence="2" id="KW-0472">Membrane</keyword>
<dbReference type="Proteomes" id="UP000250088">
    <property type="component" value="Chromosome"/>
</dbReference>
<feature type="region of interest" description="Disordered" evidence="1">
    <location>
        <begin position="201"/>
        <end position="254"/>
    </location>
</feature>
<keyword evidence="4" id="KW-1185">Reference proteome</keyword>
<feature type="transmembrane region" description="Helical" evidence="2">
    <location>
        <begin position="533"/>
        <end position="552"/>
    </location>
</feature>
<protein>
    <submittedName>
        <fullName evidence="3">Protease PrsW</fullName>
    </submittedName>
</protein>
<feature type="transmembrane region" description="Helical" evidence="2">
    <location>
        <begin position="264"/>
        <end position="283"/>
    </location>
</feature>
<keyword evidence="2" id="KW-1133">Transmembrane helix</keyword>
<dbReference type="KEGG" id="naj:B1756_02875"/>
<evidence type="ECO:0000256" key="1">
    <source>
        <dbReference type="SAM" id="MobiDB-lite"/>
    </source>
</evidence>
<feature type="transmembrane region" description="Helical" evidence="2">
    <location>
        <begin position="469"/>
        <end position="486"/>
    </location>
</feature>
<feature type="transmembrane region" description="Helical" evidence="2">
    <location>
        <begin position="492"/>
        <end position="513"/>
    </location>
</feature>
<dbReference type="GeneID" id="32892988"/>
<accession>A0A2Z2HRU2</accession>
<evidence type="ECO:0000256" key="2">
    <source>
        <dbReference type="SAM" id="Phobius"/>
    </source>
</evidence>
<proteinExistence type="predicted"/>
<dbReference type="GO" id="GO:0008233">
    <property type="term" value="F:peptidase activity"/>
    <property type="evidence" value="ECO:0007669"/>
    <property type="project" value="UniProtKB-KW"/>
</dbReference>
<keyword evidence="3" id="KW-0645">Protease</keyword>
<evidence type="ECO:0000313" key="4">
    <source>
        <dbReference type="Proteomes" id="UP000250088"/>
    </source>
</evidence>
<reference evidence="4" key="1">
    <citation type="submission" date="2017-02" db="EMBL/GenBank/DDBJ databases">
        <title>Natronthermophilus aegyptiacus gen. nov.,sp. nov., an aerobic, extremely halophilic alkalithermophilic archaeon isolated from the athalassohaline Wadi An Natrun, Egypt.</title>
        <authorList>
            <person name="Zhao B."/>
        </authorList>
    </citation>
    <scope>NUCLEOTIDE SEQUENCE [LARGE SCALE GENOMIC DNA]</scope>
    <source>
        <strain evidence="4">JW/NM-HA 15</strain>
    </source>
</reference>
<dbReference type="OrthoDB" id="106980at2157"/>
<feature type="transmembrane region" description="Helical" evidence="2">
    <location>
        <begin position="337"/>
        <end position="357"/>
    </location>
</feature>
<feature type="transmembrane region" description="Helical" evidence="2">
    <location>
        <begin position="364"/>
        <end position="385"/>
    </location>
</feature>
<keyword evidence="3" id="KW-0378">Hydrolase</keyword>